<dbReference type="RefSeq" id="XP_029652485.1">
    <property type="nucleotide sequence ID" value="XM_029796625.1"/>
</dbReference>
<accession>A0A6P7TRG2</accession>
<dbReference type="PANTHER" id="PTHR46481">
    <property type="entry name" value="ZINC FINGER BED DOMAIN-CONTAINING PROTEIN 4"/>
    <property type="match status" value="1"/>
</dbReference>
<comment type="subcellular location">
    <subcellularLocation>
        <location evidence="1">Nucleus</location>
    </subcellularLocation>
</comment>
<sequence length="289" mass="32832">MYRKSGSNSNNSKMAAEKNRVMKYKSISARLHEHFGFKLLADGNIKILITFIASIATNRSHTLDLTDRLLTTLKTNTRYSKPHLAKSASFSQSTAALSFTSKQITLNQFYRRFDHLVSATVQRDIKTSLAHWKANSGRPISTVNDGLHQVLRTALQNTEYKLPCRQTIDKMLADIYNSKRESVKKAVKNSKAIALKSDFLTSLGNESYCRITGHWIADDWKLISVIPECVHVVERHYSNNVAVLYKQFVKDWDITKKIQVLVTDNVRNLVSAVNQIDFTHIPCLAHSFS</sequence>
<evidence type="ECO:0000256" key="4">
    <source>
        <dbReference type="ARBA" id="ARBA00022833"/>
    </source>
</evidence>
<evidence type="ECO:0000313" key="6">
    <source>
        <dbReference type="Proteomes" id="UP000515154"/>
    </source>
</evidence>
<dbReference type="InterPro" id="IPR012337">
    <property type="entry name" value="RNaseH-like_sf"/>
</dbReference>
<name>A0A6P7TRG2_9MOLL</name>
<dbReference type="SUPFAM" id="SSF53098">
    <property type="entry name" value="Ribonuclease H-like"/>
    <property type="match status" value="1"/>
</dbReference>
<proteinExistence type="predicted"/>
<organism evidence="6 7">
    <name type="scientific">Octopus sinensis</name>
    <name type="common">East Asian common octopus</name>
    <dbReference type="NCBI Taxonomy" id="2607531"/>
    <lineage>
        <taxon>Eukaryota</taxon>
        <taxon>Metazoa</taxon>
        <taxon>Spiralia</taxon>
        <taxon>Lophotrochozoa</taxon>
        <taxon>Mollusca</taxon>
        <taxon>Cephalopoda</taxon>
        <taxon>Coleoidea</taxon>
        <taxon>Octopodiformes</taxon>
        <taxon>Octopoda</taxon>
        <taxon>Incirrata</taxon>
        <taxon>Octopodidae</taxon>
        <taxon>Octopus</taxon>
    </lineage>
</organism>
<dbReference type="AlphaFoldDB" id="A0A6P7TRG2"/>
<evidence type="ECO:0000256" key="3">
    <source>
        <dbReference type="ARBA" id="ARBA00022771"/>
    </source>
</evidence>
<evidence type="ECO:0000256" key="1">
    <source>
        <dbReference type="ARBA" id="ARBA00004123"/>
    </source>
</evidence>
<keyword evidence="5" id="KW-0539">Nucleus</keyword>
<evidence type="ECO:0000313" key="7">
    <source>
        <dbReference type="RefSeq" id="XP_029652485.1"/>
    </source>
</evidence>
<keyword evidence="3" id="KW-0863">Zinc-finger</keyword>
<gene>
    <name evidence="7" type="primary">LOC115225700</name>
</gene>
<keyword evidence="6" id="KW-1185">Reference proteome</keyword>
<dbReference type="GO" id="GO:0008270">
    <property type="term" value="F:zinc ion binding"/>
    <property type="evidence" value="ECO:0007669"/>
    <property type="project" value="UniProtKB-KW"/>
</dbReference>
<dbReference type="InterPro" id="IPR052035">
    <property type="entry name" value="ZnF_BED_domain_contain"/>
</dbReference>
<protein>
    <submittedName>
        <fullName evidence="7">Zinc finger BED domain-containing protein 1-like</fullName>
    </submittedName>
</protein>
<reference evidence="7" key="1">
    <citation type="submission" date="2025-08" db="UniProtKB">
        <authorList>
            <consortium name="RefSeq"/>
        </authorList>
    </citation>
    <scope>IDENTIFICATION</scope>
</reference>
<evidence type="ECO:0000256" key="5">
    <source>
        <dbReference type="ARBA" id="ARBA00023242"/>
    </source>
</evidence>
<dbReference type="Proteomes" id="UP000515154">
    <property type="component" value="Linkage group LG2"/>
</dbReference>
<dbReference type="PANTHER" id="PTHR46481:SF10">
    <property type="entry name" value="ZINC FINGER BED DOMAIN-CONTAINING PROTEIN 39"/>
    <property type="match status" value="1"/>
</dbReference>
<keyword evidence="4" id="KW-0862">Zinc</keyword>
<evidence type="ECO:0000256" key="2">
    <source>
        <dbReference type="ARBA" id="ARBA00022723"/>
    </source>
</evidence>
<dbReference type="GO" id="GO:0005634">
    <property type="term" value="C:nucleus"/>
    <property type="evidence" value="ECO:0007669"/>
    <property type="project" value="UniProtKB-SubCell"/>
</dbReference>
<dbReference type="KEGG" id="osn:115225700"/>
<keyword evidence="2" id="KW-0479">Metal-binding</keyword>